<evidence type="ECO:0000256" key="5">
    <source>
        <dbReference type="RuleBase" id="RU361279"/>
    </source>
</evidence>
<organism evidence="6">
    <name type="scientific">Geobacter metallireducens</name>
    <dbReference type="NCBI Taxonomy" id="28232"/>
    <lineage>
        <taxon>Bacteria</taxon>
        <taxon>Pseudomonadati</taxon>
        <taxon>Thermodesulfobacteriota</taxon>
        <taxon>Desulfuromonadia</taxon>
        <taxon>Geobacterales</taxon>
        <taxon>Geobacteraceae</taxon>
        <taxon>Geobacter</taxon>
    </lineage>
</organism>
<dbReference type="GO" id="GO:0009396">
    <property type="term" value="P:folic acid-containing compound biosynthetic process"/>
    <property type="evidence" value="ECO:0007669"/>
    <property type="project" value="TreeGrafter"/>
</dbReference>
<protein>
    <recommendedName>
        <fullName evidence="5">5-formyltetrahydrofolate cyclo-ligase</fullName>
        <ecNumber evidence="5">6.3.3.2</ecNumber>
    </recommendedName>
</protein>
<feature type="binding site" evidence="4">
    <location>
        <position position="54"/>
    </location>
    <ligand>
        <name>substrate</name>
    </ligand>
</feature>
<dbReference type="GO" id="GO:0035999">
    <property type="term" value="P:tetrahydrofolate interconversion"/>
    <property type="evidence" value="ECO:0007669"/>
    <property type="project" value="TreeGrafter"/>
</dbReference>
<feature type="binding site" evidence="4">
    <location>
        <begin position="130"/>
        <end position="138"/>
    </location>
    <ligand>
        <name>ATP</name>
        <dbReference type="ChEBI" id="CHEBI:30616"/>
    </ligand>
</feature>
<dbReference type="Pfam" id="PF01812">
    <property type="entry name" value="5-FTHF_cyc-lig"/>
    <property type="match status" value="1"/>
</dbReference>
<proteinExistence type="inferred from homology"/>
<keyword evidence="5" id="KW-0479">Metal-binding</keyword>
<comment type="caution">
    <text evidence="6">The sequence shown here is derived from an EMBL/GenBank/DDBJ whole genome shotgun (WGS) entry which is preliminary data.</text>
</comment>
<evidence type="ECO:0000313" key="6">
    <source>
        <dbReference type="EMBL" id="HEN41738.1"/>
    </source>
</evidence>
<dbReference type="NCBIfam" id="TIGR02727">
    <property type="entry name" value="MTHFS_bact"/>
    <property type="match status" value="1"/>
</dbReference>
<feature type="binding site" evidence="4">
    <location>
        <begin position="3"/>
        <end position="7"/>
    </location>
    <ligand>
        <name>ATP</name>
        <dbReference type="ChEBI" id="CHEBI:30616"/>
    </ligand>
</feature>
<dbReference type="Gene3D" id="3.40.50.10420">
    <property type="entry name" value="NagB/RpiA/CoA transferase-like"/>
    <property type="match status" value="1"/>
</dbReference>
<comment type="catalytic activity">
    <reaction evidence="5">
        <text>(6S)-5-formyl-5,6,7,8-tetrahydrofolate + ATP = (6R)-5,10-methenyltetrahydrofolate + ADP + phosphate</text>
        <dbReference type="Rhea" id="RHEA:10488"/>
        <dbReference type="ChEBI" id="CHEBI:30616"/>
        <dbReference type="ChEBI" id="CHEBI:43474"/>
        <dbReference type="ChEBI" id="CHEBI:57455"/>
        <dbReference type="ChEBI" id="CHEBI:57457"/>
        <dbReference type="ChEBI" id="CHEBI:456216"/>
        <dbReference type="EC" id="6.3.3.2"/>
    </reaction>
</comment>
<evidence type="ECO:0000256" key="4">
    <source>
        <dbReference type="PIRSR" id="PIRSR006806-1"/>
    </source>
</evidence>
<dbReference type="EC" id="6.3.3.2" evidence="5"/>
<dbReference type="AlphaFoldDB" id="A0A831U0E1"/>
<dbReference type="PIRSF" id="PIRSF006806">
    <property type="entry name" value="FTHF_cligase"/>
    <property type="match status" value="1"/>
</dbReference>
<dbReference type="SUPFAM" id="SSF100950">
    <property type="entry name" value="NagB/RpiA/CoA transferase-like"/>
    <property type="match status" value="1"/>
</dbReference>
<name>A0A831U0E1_GEOME</name>
<reference evidence="6" key="1">
    <citation type="journal article" date="2020" name="mSystems">
        <title>Genome- and Community-Level Interaction Insights into Carbon Utilization and Element Cycling Functions of Hydrothermarchaeota in Hydrothermal Sediment.</title>
        <authorList>
            <person name="Zhou Z."/>
            <person name="Liu Y."/>
            <person name="Xu W."/>
            <person name="Pan J."/>
            <person name="Luo Z.H."/>
            <person name="Li M."/>
        </authorList>
    </citation>
    <scope>NUCLEOTIDE SEQUENCE [LARGE SCALE GENOMIC DNA]</scope>
    <source>
        <strain evidence="6">SpSt-349</strain>
    </source>
</reference>
<dbReference type="GO" id="GO:0005524">
    <property type="term" value="F:ATP binding"/>
    <property type="evidence" value="ECO:0007669"/>
    <property type="project" value="UniProtKB-KW"/>
</dbReference>
<evidence type="ECO:0000256" key="3">
    <source>
        <dbReference type="ARBA" id="ARBA00022840"/>
    </source>
</evidence>
<keyword evidence="6" id="KW-0436">Ligase</keyword>
<comment type="similarity">
    <text evidence="1 5">Belongs to the 5-formyltetrahydrofolate cyclo-ligase family.</text>
</comment>
<keyword evidence="3 4" id="KW-0067">ATP-binding</keyword>
<dbReference type="InterPro" id="IPR024185">
    <property type="entry name" value="FTHF_cligase-like_sf"/>
</dbReference>
<sequence length="189" mass="20853">MPKRKLRQVMLERRRALSAEERRVSGHLIQKEFVALPEFAAARVVALYSSIGGEVETGEIMESALKDGKTVLYPVVCGDHLRFVKVSDPTEMVKGAFGIAEPCLTGEGYPPESADLIVIPGVAFDCAGKRIGFGKGYYDRALHHLEGSGKLIGFCYDFQLVDEIVSEPHDVAVDIIITEKRVLDLRGYQ</sequence>
<comment type="cofactor">
    <cofactor evidence="5">
        <name>Mg(2+)</name>
        <dbReference type="ChEBI" id="CHEBI:18420"/>
    </cofactor>
</comment>
<dbReference type="GO" id="GO:0046872">
    <property type="term" value="F:metal ion binding"/>
    <property type="evidence" value="ECO:0007669"/>
    <property type="project" value="UniProtKB-KW"/>
</dbReference>
<accession>A0A831U0E1</accession>
<dbReference type="PANTHER" id="PTHR23407">
    <property type="entry name" value="ATPASE INHIBITOR/5-FORMYLTETRAHYDROFOLATE CYCLO-LIGASE"/>
    <property type="match status" value="1"/>
</dbReference>
<dbReference type="InterPro" id="IPR002698">
    <property type="entry name" value="FTHF_cligase"/>
</dbReference>
<evidence type="ECO:0000256" key="1">
    <source>
        <dbReference type="ARBA" id="ARBA00010638"/>
    </source>
</evidence>
<evidence type="ECO:0000256" key="2">
    <source>
        <dbReference type="ARBA" id="ARBA00022741"/>
    </source>
</evidence>
<gene>
    <name evidence="6" type="ORF">ENQ87_05065</name>
</gene>
<keyword evidence="2 4" id="KW-0547">Nucleotide-binding</keyword>
<keyword evidence="5" id="KW-0460">Magnesium</keyword>
<dbReference type="EMBL" id="DSOV01000017">
    <property type="protein sequence ID" value="HEN41738.1"/>
    <property type="molecule type" value="Genomic_DNA"/>
</dbReference>
<dbReference type="GO" id="GO:0030272">
    <property type="term" value="F:5-formyltetrahydrofolate cyclo-ligase activity"/>
    <property type="evidence" value="ECO:0007669"/>
    <property type="project" value="UniProtKB-EC"/>
</dbReference>
<dbReference type="PANTHER" id="PTHR23407:SF1">
    <property type="entry name" value="5-FORMYLTETRAHYDROFOLATE CYCLO-LIGASE"/>
    <property type="match status" value="1"/>
</dbReference>
<dbReference type="InterPro" id="IPR037171">
    <property type="entry name" value="NagB/RpiA_transferase-like"/>
</dbReference>